<reference evidence="2 3" key="1">
    <citation type="submission" date="2024-02" db="EMBL/GenBank/DDBJ databases">
        <authorList>
            <person name="Saticioglu I.B."/>
        </authorList>
    </citation>
    <scope>NUCLEOTIDE SEQUENCE [LARGE SCALE GENOMIC DNA]</scope>
    <source>
        <strain evidence="2 3">Mu-43</strain>
    </source>
</reference>
<proteinExistence type="predicted"/>
<gene>
    <name evidence="2" type="ORF">WDU93_01925</name>
</gene>
<comment type="caution">
    <text evidence="2">The sequence shown here is derived from an EMBL/GenBank/DDBJ whole genome shotgun (WGS) entry which is preliminary data.</text>
</comment>
<organism evidence="2 3">
    <name type="scientific">Microbacterium istanbulense</name>
    <dbReference type="NCBI Taxonomy" id="3122049"/>
    <lineage>
        <taxon>Bacteria</taxon>
        <taxon>Bacillati</taxon>
        <taxon>Actinomycetota</taxon>
        <taxon>Actinomycetes</taxon>
        <taxon>Micrococcales</taxon>
        <taxon>Microbacteriaceae</taxon>
        <taxon>Microbacterium</taxon>
    </lineage>
</organism>
<accession>A0ABU8LHM1</accession>
<keyword evidence="1" id="KW-0732">Signal</keyword>
<dbReference type="Proteomes" id="UP001366085">
    <property type="component" value="Unassembled WGS sequence"/>
</dbReference>
<evidence type="ECO:0000313" key="2">
    <source>
        <dbReference type="EMBL" id="MEJ1090436.1"/>
    </source>
</evidence>
<feature type="chain" id="PRO_5047103041" evidence="1">
    <location>
        <begin position="24"/>
        <end position="167"/>
    </location>
</feature>
<keyword evidence="3" id="KW-1185">Reference proteome</keyword>
<name>A0ABU8LHM1_9MICO</name>
<protein>
    <submittedName>
        <fullName evidence="2">Uncharacterized protein</fullName>
    </submittedName>
</protein>
<sequence length="167" mass="17631">MRTRIRRWSAVAGVATLTVLVSGCQTPGLVGFPDGVMTMCAARDPGEEVAFGTVFSIPPTGHVVIEQVETKDTGVEIIDVVAVPPAVDGSLLGSADMPLDPDLWAQRTELEGAEYDGEQTVNVIIIASRTGEADGTISDLRIAYTLDGQLFADTSSATFEIRDTCEG</sequence>
<evidence type="ECO:0000313" key="3">
    <source>
        <dbReference type="Proteomes" id="UP001366085"/>
    </source>
</evidence>
<evidence type="ECO:0000256" key="1">
    <source>
        <dbReference type="SAM" id="SignalP"/>
    </source>
</evidence>
<dbReference type="RefSeq" id="WP_337316800.1">
    <property type="nucleotide sequence ID" value="NZ_JBBDGN010000001.1"/>
</dbReference>
<feature type="signal peptide" evidence="1">
    <location>
        <begin position="1"/>
        <end position="23"/>
    </location>
</feature>
<dbReference type="PROSITE" id="PS51257">
    <property type="entry name" value="PROKAR_LIPOPROTEIN"/>
    <property type="match status" value="1"/>
</dbReference>
<dbReference type="EMBL" id="JBBDGN010000001">
    <property type="protein sequence ID" value="MEJ1090436.1"/>
    <property type="molecule type" value="Genomic_DNA"/>
</dbReference>